<evidence type="ECO:0000256" key="2">
    <source>
        <dbReference type="ARBA" id="ARBA00022692"/>
    </source>
</evidence>
<feature type="transmembrane region" description="Helical" evidence="6">
    <location>
        <begin position="490"/>
        <end position="512"/>
    </location>
</feature>
<accession>A0ABD2ISE9</accession>
<dbReference type="PANTHER" id="PTHR11785:SF302">
    <property type="entry name" value="AMINO ACID TRANSPORTER"/>
    <property type="match status" value="1"/>
</dbReference>
<dbReference type="Pfam" id="PF13520">
    <property type="entry name" value="AA_permease_2"/>
    <property type="match status" value="1"/>
</dbReference>
<feature type="transmembrane region" description="Helical" evidence="6">
    <location>
        <begin position="326"/>
        <end position="344"/>
    </location>
</feature>
<evidence type="ECO:0000313" key="7">
    <source>
        <dbReference type="EMBL" id="KAL3079118.1"/>
    </source>
</evidence>
<sequence>MTRKFDQHFWMSTVHDNCNCHGQRQYQHRNRHHNHNHDHHQHHQEQQQKQHFSSSTTSDGSEKDEKRRSKIKVPITKEEHRSIKEAANFEEDDNEDIAYLNIPLLWPVGIVSVFSMCFFLFAFSAMELNEHLSFERYALNQLLFTYGKTLGFCNNTMPYERGMWPSFLRQVEMKVLTNVCFRVSVCVPMAIRIFVAFIIRNLYRSNSLLLRRNALMHYLNEISASVATVEVFSLSLFSIITIRFDYAHFYNAMFGTFILSATFYMFLRSMLTFSADELEPIEQLTGAVRLVCCILFTWTASQLFQIHQRFIYHTGCHGYVRPGEAITEYIALIAYAIFSLLQLVDIRYVRFICYPRTSSGECEPLRPENFEPGAKFEHCRAFEWIQRNNPNWQQQQNTSPNDSDIMPSNAPNSNFEQSTQRFDEFRHSQAVAALFAEKHGHFSRAVPFLVAILLLGNLNSSIFASSRYLFAGAKNGIMPSALSTVHANSMSPRVAILYEKSCTMVALLYMRLRRGDFPLREDALRAPLVLPVLCLCMFVSLLLISAWAHPLSIAYTMAMLGVGLMPYYVLFIFPQRTLPIFERINEKSVRFLQIVLNTVVLSKED</sequence>
<feature type="region of interest" description="Disordered" evidence="5">
    <location>
        <begin position="392"/>
        <end position="417"/>
    </location>
</feature>
<dbReference type="PANTHER" id="PTHR11785">
    <property type="entry name" value="AMINO ACID TRANSPORTER"/>
    <property type="match status" value="1"/>
</dbReference>
<feature type="transmembrane region" description="Helical" evidence="6">
    <location>
        <begin position="104"/>
        <end position="126"/>
    </location>
</feature>
<feature type="transmembrane region" description="Helical" evidence="6">
    <location>
        <begin position="181"/>
        <end position="203"/>
    </location>
</feature>
<evidence type="ECO:0000256" key="3">
    <source>
        <dbReference type="ARBA" id="ARBA00022989"/>
    </source>
</evidence>
<feature type="transmembrane region" description="Helical" evidence="6">
    <location>
        <begin position="524"/>
        <end position="547"/>
    </location>
</feature>
<keyword evidence="8" id="KW-1185">Reference proteome</keyword>
<dbReference type="EMBL" id="JBICBT010001195">
    <property type="protein sequence ID" value="KAL3079118.1"/>
    <property type="molecule type" value="Genomic_DNA"/>
</dbReference>
<feature type="transmembrane region" description="Helical" evidence="6">
    <location>
        <begin position="448"/>
        <end position="470"/>
    </location>
</feature>
<evidence type="ECO:0000256" key="5">
    <source>
        <dbReference type="SAM" id="MobiDB-lite"/>
    </source>
</evidence>
<evidence type="ECO:0000256" key="4">
    <source>
        <dbReference type="ARBA" id="ARBA00023136"/>
    </source>
</evidence>
<keyword evidence="3 6" id="KW-1133">Transmembrane helix</keyword>
<dbReference type="Gene3D" id="1.20.1740.10">
    <property type="entry name" value="Amino acid/polyamine transporter I"/>
    <property type="match status" value="1"/>
</dbReference>
<comment type="caution">
    <text evidence="7">The sequence shown here is derived from an EMBL/GenBank/DDBJ whole genome shotgun (WGS) entry which is preliminary data.</text>
</comment>
<dbReference type="InterPro" id="IPR002293">
    <property type="entry name" value="AA/rel_permease1"/>
</dbReference>
<dbReference type="AlphaFoldDB" id="A0ABD2ISE9"/>
<protein>
    <submittedName>
        <fullName evidence="7">Uncharacterized protein</fullName>
    </submittedName>
</protein>
<dbReference type="Proteomes" id="UP001620626">
    <property type="component" value="Unassembled WGS sequence"/>
</dbReference>
<feature type="transmembrane region" description="Helical" evidence="6">
    <location>
        <begin position="553"/>
        <end position="573"/>
    </location>
</feature>
<feature type="transmembrane region" description="Helical" evidence="6">
    <location>
        <begin position="287"/>
        <end position="306"/>
    </location>
</feature>
<proteinExistence type="predicted"/>
<evidence type="ECO:0000313" key="8">
    <source>
        <dbReference type="Proteomes" id="UP001620626"/>
    </source>
</evidence>
<feature type="transmembrane region" description="Helical" evidence="6">
    <location>
        <begin position="224"/>
        <end position="242"/>
    </location>
</feature>
<comment type="subcellular location">
    <subcellularLocation>
        <location evidence="1">Membrane</location>
        <topology evidence="1">Multi-pass membrane protein</topology>
    </subcellularLocation>
</comment>
<evidence type="ECO:0000256" key="1">
    <source>
        <dbReference type="ARBA" id="ARBA00004141"/>
    </source>
</evidence>
<reference evidence="7 8" key="1">
    <citation type="submission" date="2024-10" db="EMBL/GenBank/DDBJ databases">
        <authorList>
            <person name="Kim D."/>
        </authorList>
    </citation>
    <scope>NUCLEOTIDE SEQUENCE [LARGE SCALE GENOMIC DNA]</scope>
    <source>
        <strain evidence="7">BH-2024</strain>
    </source>
</reference>
<evidence type="ECO:0000256" key="6">
    <source>
        <dbReference type="SAM" id="Phobius"/>
    </source>
</evidence>
<feature type="transmembrane region" description="Helical" evidence="6">
    <location>
        <begin position="248"/>
        <end position="267"/>
    </location>
</feature>
<dbReference type="GO" id="GO:0016020">
    <property type="term" value="C:membrane"/>
    <property type="evidence" value="ECO:0007669"/>
    <property type="project" value="UniProtKB-SubCell"/>
</dbReference>
<name>A0ABD2ISE9_9BILA</name>
<dbReference type="InterPro" id="IPR050598">
    <property type="entry name" value="AminoAcid_Transporter"/>
</dbReference>
<feature type="region of interest" description="Disordered" evidence="5">
    <location>
        <begin position="25"/>
        <end position="75"/>
    </location>
</feature>
<keyword evidence="4 6" id="KW-0472">Membrane</keyword>
<keyword evidence="2 6" id="KW-0812">Transmembrane</keyword>
<feature type="compositionally biased region" description="Basic residues" evidence="5">
    <location>
        <begin position="26"/>
        <end position="42"/>
    </location>
</feature>
<organism evidence="7 8">
    <name type="scientific">Heterodera trifolii</name>
    <dbReference type="NCBI Taxonomy" id="157864"/>
    <lineage>
        <taxon>Eukaryota</taxon>
        <taxon>Metazoa</taxon>
        <taxon>Ecdysozoa</taxon>
        <taxon>Nematoda</taxon>
        <taxon>Chromadorea</taxon>
        <taxon>Rhabditida</taxon>
        <taxon>Tylenchina</taxon>
        <taxon>Tylenchomorpha</taxon>
        <taxon>Tylenchoidea</taxon>
        <taxon>Heteroderidae</taxon>
        <taxon>Heteroderinae</taxon>
        <taxon>Heterodera</taxon>
    </lineage>
</organism>
<feature type="compositionally biased region" description="Low complexity" evidence="5">
    <location>
        <begin position="392"/>
        <end position="401"/>
    </location>
</feature>
<gene>
    <name evidence="7" type="ORF">niasHT_036171</name>
</gene>